<dbReference type="Pfam" id="PF25901">
    <property type="entry name" value="DUF7960"/>
    <property type="match status" value="1"/>
</dbReference>
<feature type="domain" description="DUF7960" evidence="1">
    <location>
        <begin position="25"/>
        <end position="168"/>
    </location>
</feature>
<reference evidence="2 3" key="1">
    <citation type="journal article" date="2014" name="PLoS Genet.">
        <title>Phylogenetically driven sequencing of extremely halophilic archaea reveals strategies for static and dynamic osmo-response.</title>
        <authorList>
            <person name="Becker E.A."/>
            <person name="Seitzer P.M."/>
            <person name="Tritt A."/>
            <person name="Larsen D."/>
            <person name="Krusor M."/>
            <person name="Yao A.I."/>
            <person name="Wu D."/>
            <person name="Madern D."/>
            <person name="Eisen J.A."/>
            <person name="Darling A.E."/>
            <person name="Facciotti M.T."/>
        </authorList>
    </citation>
    <scope>NUCLEOTIDE SEQUENCE [LARGE SCALE GENOMIC DNA]</scope>
    <source>
        <strain evidence="2 3">DSM 21995</strain>
    </source>
</reference>
<name>M0P201_9EURY</name>
<organism evidence="2 3">
    <name type="scientific">Halorubrum lipolyticum DSM 21995</name>
    <dbReference type="NCBI Taxonomy" id="1227482"/>
    <lineage>
        <taxon>Archaea</taxon>
        <taxon>Methanobacteriati</taxon>
        <taxon>Methanobacteriota</taxon>
        <taxon>Stenosarchaea group</taxon>
        <taxon>Halobacteria</taxon>
        <taxon>Halobacteriales</taxon>
        <taxon>Haloferacaceae</taxon>
        <taxon>Halorubrum</taxon>
    </lineage>
</organism>
<proteinExistence type="predicted"/>
<evidence type="ECO:0000259" key="1">
    <source>
        <dbReference type="Pfam" id="PF25901"/>
    </source>
</evidence>
<dbReference type="PATRIC" id="fig|1227482.3.peg.332"/>
<keyword evidence="3" id="KW-1185">Reference proteome</keyword>
<comment type="caution">
    <text evidence="2">The sequence shown here is derived from an EMBL/GenBank/DDBJ whole genome shotgun (WGS) entry which is preliminary data.</text>
</comment>
<dbReference type="AlphaFoldDB" id="M0P201"/>
<dbReference type="InterPro" id="IPR058266">
    <property type="entry name" value="DUF7960"/>
</dbReference>
<dbReference type="EMBL" id="AOJG01000004">
    <property type="protein sequence ID" value="EMA64172.1"/>
    <property type="molecule type" value="Genomic_DNA"/>
</dbReference>
<protein>
    <recommendedName>
        <fullName evidence="1">DUF7960 domain-containing protein</fullName>
    </recommendedName>
</protein>
<accession>M0P201</accession>
<evidence type="ECO:0000313" key="3">
    <source>
        <dbReference type="Proteomes" id="UP000011650"/>
    </source>
</evidence>
<dbReference type="Proteomes" id="UP000011650">
    <property type="component" value="Unassembled WGS sequence"/>
</dbReference>
<sequence>MCPPGPGETDPTESDTLLRPVRIGVYAGLKNTPCCLCGRDDTHTRIAVPPRAIRLMENGEPIAWRDVVGTVTLRFCADDWDLVSDLAVEMDAHPLSRCNAAHVSLDLREDHEALLSATKAETDQTELEARVESEAEATLDAVGDPYTEERDVVEAIVALRALEELGVRDVSSDPVAP</sequence>
<gene>
    <name evidence="2" type="ORF">C469_01624</name>
</gene>
<evidence type="ECO:0000313" key="2">
    <source>
        <dbReference type="EMBL" id="EMA64172.1"/>
    </source>
</evidence>